<evidence type="ECO:0000256" key="1">
    <source>
        <dbReference type="SAM" id="Phobius"/>
    </source>
</evidence>
<reference evidence="2" key="2">
    <citation type="submission" date="2016-11" db="EMBL/GenBank/DDBJ databases">
        <authorList>
            <person name="Jaros S."/>
            <person name="Januszkiewicz K."/>
            <person name="Wedrychowicz H."/>
        </authorList>
    </citation>
    <scope>NUCLEOTIDE SEQUENCE</scope>
    <source>
        <strain evidence="2">A85</strain>
        <plasmid evidence="2">pA85-3</plasmid>
    </source>
</reference>
<protein>
    <submittedName>
        <fullName evidence="2">Uncharacterized protein</fullName>
    </submittedName>
</protein>
<dbReference type="PATRIC" id="fig|470.1401.peg.4011"/>
<dbReference type="EMBL" id="KJ493819">
    <property type="protein sequence ID" value="AHM95329.1"/>
    <property type="molecule type" value="Genomic_DNA"/>
</dbReference>
<dbReference type="KEGG" id="abw:BL01_p0070"/>
<geneLocation type="plasmid" evidence="2">
    <name>pA85-3</name>
</geneLocation>
<name>X2FAP8_ACIBA</name>
<reference evidence="2" key="1">
    <citation type="journal article" date="2014" name="J. Antimicrob. Chemother.">
        <title>A conjugative plasmid carrying the carbapenem resistance gene blaOXA-23 in AbaR4 in an extensively resistant GC1 Acinetobacter baumannii isolate.</title>
        <authorList>
            <person name="Hamidian M."/>
            <person name="Kenyon J.J."/>
            <person name="Holt K.E."/>
            <person name="Pickard D."/>
            <person name="Hall R.M."/>
        </authorList>
    </citation>
    <scope>NUCLEOTIDE SEQUENCE</scope>
    <source>
        <strain evidence="2">A85</strain>
        <plasmid evidence="2">pA85-3</plasmid>
    </source>
</reference>
<keyword evidence="2" id="KW-0614">Plasmid</keyword>
<proteinExistence type="predicted"/>
<keyword evidence="1" id="KW-0812">Transmembrane</keyword>
<sequence>MELAMFDEDIRPLMIAVYALFIMFLLYLMAGVVLTGINNIKPKKDQYGQSCHKVGIFTDWTCPSDTEQYKQLKKEGCKLVTVIEPKETDYIKQYRYMCRENKEYILNFEYKGL</sequence>
<organism evidence="2">
    <name type="scientific">Acinetobacter baumannii</name>
    <dbReference type="NCBI Taxonomy" id="470"/>
    <lineage>
        <taxon>Bacteria</taxon>
        <taxon>Pseudomonadati</taxon>
        <taxon>Pseudomonadota</taxon>
        <taxon>Gammaproteobacteria</taxon>
        <taxon>Moraxellales</taxon>
        <taxon>Moraxellaceae</taxon>
        <taxon>Acinetobacter</taxon>
        <taxon>Acinetobacter calcoaceticus/baumannii complex</taxon>
    </lineage>
</organism>
<keyword evidence="1" id="KW-1133">Transmembrane helix</keyword>
<dbReference type="AlphaFoldDB" id="X2FAP8"/>
<dbReference type="RefSeq" id="WP_002001471.1">
    <property type="nucleotide sequence ID" value="NC_025109.2"/>
</dbReference>
<evidence type="ECO:0000313" key="2">
    <source>
        <dbReference type="EMBL" id="AHM95329.1"/>
    </source>
</evidence>
<accession>X2FAP8</accession>
<feature type="transmembrane region" description="Helical" evidence="1">
    <location>
        <begin position="15"/>
        <end position="37"/>
    </location>
</feature>
<keyword evidence="1" id="KW-0472">Membrane</keyword>